<dbReference type="PANTHER" id="PTHR43027">
    <property type="entry name" value="DOXORUBICIN RESISTANCE ABC TRANSPORTER PERMEASE PROTEIN DRRC-RELATED"/>
    <property type="match status" value="1"/>
</dbReference>
<dbReference type="InterPro" id="IPR013525">
    <property type="entry name" value="ABC2_TM"/>
</dbReference>
<dbReference type="AlphaFoldDB" id="A0A413PJN1"/>
<evidence type="ECO:0000256" key="4">
    <source>
        <dbReference type="ARBA" id="ARBA00023136"/>
    </source>
</evidence>
<evidence type="ECO:0000256" key="2">
    <source>
        <dbReference type="ARBA" id="ARBA00022692"/>
    </source>
</evidence>
<keyword evidence="2 5" id="KW-0812">Transmembrane</keyword>
<accession>A0A413PJN1</accession>
<comment type="caution">
    <text evidence="7">The sequence shown here is derived from an EMBL/GenBank/DDBJ whole genome shotgun (WGS) entry which is preliminary data.</text>
</comment>
<evidence type="ECO:0000256" key="5">
    <source>
        <dbReference type="SAM" id="Phobius"/>
    </source>
</evidence>
<comment type="subcellular location">
    <subcellularLocation>
        <location evidence="1">Membrane</location>
        <topology evidence="1">Multi-pass membrane protein</topology>
    </subcellularLocation>
</comment>
<evidence type="ECO:0000256" key="1">
    <source>
        <dbReference type="ARBA" id="ARBA00004141"/>
    </source>
</evidence>
<feature type="transmembrane region" description="Helical" evidence="5">
    <location>
        <begin position="195"/>
        <end position="217"/>
    </location>
</feature>
<evidence type="ECO:0000313" key="7">
    <source>
        <dbReference type="EMBL" id="RGZ76239.1"/>
    </source>
</evidence>
<keyword evidence="4 5" id="KW-0472">Membrane</keyword>
<dbReference type="GO" id="GO:0140359">
    <property type="term" value="F:ABC-type transporter activity"/>
    <property type="evidence" value="ECO:0007669"/>
    <property type="project" value="InterPro"/>
</dbReference>
<organism evidence="7 8">
    <name type="scientific">Agathobacter rectalis</name>
    <dbReference type="NCBI Taxonomy" id="39491"/>
    <lineage>
        <taxon>Bacteria</taxon>
        <taxon>Bacillati</taxon>
        <taxon>Bacillota</taxon>
        <taxon>Clostridia</taxon>
        <taxon>Lachnospirales</taxon>
        <taxon>Lachnospiraceae</taxon>
        <taxon>Agathobacter</taxon>
    </lineage>
</organism>
<feature type="transmembrane region" description="Helical" evidence="5">
    <location>
        <begin position="223"/>
        <end position="242"/>
    </location>
</feature>
<feature type="transmembrane region" description="Helical" evidence="5">
    <location>
        <begin position="16"/>
        <end position="37"/>
    </location>
</feature>
<proteinExistence type="predicted"/>
<feature type="transmembrane region" description="Helical" evidence="5">
    <location>
        <begin position="311"/>
        <end position="328"/>
    </location>
</feature>
<gene>
    <name evidence="7" type="ORF">DW975_03645</name>
</gene>
<keyword evidence="3 5" id="KW-1133">Transmembrane helix</keyword>
<name>A0A413PJN1_9FIRM</name>
<dbReference type="Proteomes" id="UP000283431">
    <property type="component" value="Unassembled WGS sequence"/>
</dbReference>
<dbReference type="GO" id="GO:0016020">
    <property type="term" value="C:membrane"/>
    <property type="evidence" value="ECO:0007669"/>
    <property type="project" value="UniProtKB-SubCell"/>
</dbReference>
<protein>
    <submittedName>
        <fullName evidence="7">ABC transporter permease</fullName>
    </submittedName>
</protein>
<feature type="domain" description="ABC-2 type transporter transmembrane" evidence="6">
    <location>
        <begin position="16"/>
        <end position="324"/>
    </location>
</feature>
<evidence type="ECO:0000256" key="3">
    <source>
        <dbReference type="ARBA" id="ARBA00022989"/>
    </source>
</evidence>
<evidence type="ECO:0000313" key="8">
    <source>
        <dbReference type="Proteomes" id="UP000283431"/>
    </source>
</evidence>
<dbReference type="InterPro" id="IPR052902">
    <property type="entry name" value="ABC-2_transporter"/>
</dbReference>
<dbReference type="PANTHER" id="PTHR43027:SF1">
    <property type="entry name" value="DOXORUBICIN RESISTANCE ABC TRANSPORTER PERMEASE PROTEIN DRRC-RELATED"/>
    <property type="match status" value="1"/>
</dbReference>
<feature type="transmembrane region" description="Helical" evidence="5">
    <location>
        <begin position="254"/>
        <end position="273"/>
    </location>
</feature>
<dbReference type="Pfam" id="PF12698">
    <property type="entry name" value="ABC2_membrane_3"/>
    <property type="match status" value="1"/>
</dbReference>
<sequence length="336" mass="36979">MKGLLYQLKSVRKDKFCIMSFLLPIVVAVALNFVGSIDLSSLGEFHFGVTAKATTSEVNTWLERYGTVTVYPTQEELIEAINEPSTNLIGVEMSNGSIQTILSGDELDMFQQTANTLPALYEQREWAAQASVQVLERPDMMAGYQNIFIAITLIVAMFMGCTFNAMNIISEKEDGVALINEILPMTHRQYMMQKIFVGFVFGCLSAILTAAICFRLSFTGAAVMLALIVLSAFVSALIGLFVGKLSDGMMVGVVYIKIVMIVFMAVPILNYLVGAGNKVLSYICYLIPSSATFEGIMDLANGTASTAVKDIVILTLHCVLWFLFYLLVSKRQKKHI</sequence>
<evidence type="ECO:0000259" key="6">
    <source>
        <dbReference type="Pfam" id="PF12698"/>
    </source>
</evidence>
<feature type="transmembrane region" description="Helical" evidence="5">
    <location>
        <begin position="147"/>
        <end position="169"/>
    </location>
</feature>
<reference evidence="7 8" key="1">
    <citation type="submission" date="2018-08" db="EMBL/GenBank/DDBJ databases">
        <title>A genome reference for cultivated species of the human gut microbiota.</title>
        <authorList>
            <person name="Zou Y."/>
            <person name="Xue W."/>
            <person name="Luo G."/>
        </authorList>
    </citation>
    <scope>NUCLEOTIDE SEQUENCE [LARGE SCALE GENOMIC DNA]</scope>
    <source>
        <strain evidence="7 8">AM48-7</strain>
    </source>
</reference>
<dbReference type="EMBL" id="QSEN01000004">
    <property type="protein sequence ID" value="RGZ76239.1"/>
    <property type="molecule type" value="Genomic_DNA"/>
</dbReference>